<dbReference type="Pfam" id="PF15928">
    <property type="entry name" value="DUF4746"/>
    <property type="match status" value="2"/>
</dbReference>
<name>A0ABN8HZE8_9NEOP</name>
<accession>A0ABN8HZE8</accession>
<feature type="domain" description="DUF4746" evidence="2">
    <location>
        <begin position="127"/>
        <end position="266"/>
    </location>
</feature>
<organism evidence="3 4">
    <name type="scientific">Iphiclides podalirius</name>
    <name type="common">scarce swallowtail</name>
    <dbReference type="NCBI Taxonomy" id="110791"/>
    <lineage>
        <taxon>Eukaryota</taxon>
        <taxon>Metazoa</taxon>
        <taxon>Ecdysozoa</taxon>
        <taxon>Arthropoda</taxon>
        <taxon>Hexapoda</taxon>
        <taxon>Insecta</taxon>
        <taxon>Pterygota</taxon>
        <taxon>Neoptera</taxon>
        <taxon>Endopterygota</taxon>
        <taxon>Lepidoptera</taxon>
        <taxon>Glossata</taxon>
        <taxon>Ditrysia</taxon>
        <taxon>Papilionoidea</taxon>
        <taxon>Papilionidae</taxon>
        <taxon>Papilioninae</taxon>
        <taxon>Iphiclides</taxon>
    </lineage>
</organism>
<keyword evidence="1" id="KW-0175">Coiled coil</keyword>
<keyword evidence="4" id="KW-1185">Reference proteome</keyword>
<evidence type="ECO:0000256" key="1">
    <source>
        <dbReference type="SAM" id="Coils"/>
    </source>
</evidence>
<feature type="coiled-coil region" evidence="1">
    <location>
        <begin position="94"/>
        <end position="147"/>
    </location>
</feature>
<feature type="non-terminal residue" evidence="3">
    <location>
        <position position="1"/>
    </location>
</feature>
<evidence type="ECO:0000313" key="3">
    <source>
        <dbReference type="EMBL" id="CAH2042669.1"/>
    </source>
</evidence>
<gene>
    <name evidence="3" type="ORF">IPOD504_LOCUS3998</name>
</gene>
<evidence type="ECO:0000313" key="4">
    <source>
        <dbReference type="Proteomes" id="UP000837857"/>
    </source>
</evidence>
<sequence length="345" mass="39783">MVGREEIQLTREVAEDVLYAGDAPMNEGSMHFLLSSPALAICFRILDTDKHFVSIVRKILYEDLYPLDESVSTTDQPRPRTAFDIYKSYSLPKEEILRRRREEKVKRREQAKENRARRLSEMQRLARQAIEEAIQAKRAQKERQKLELLKAGNLAGLEDFERNSLESDIDIVIPEELSDAEVEEESEEEDENEYFPPAGLVIPGFYAPPNDIAKVNGLAILFPKIVSEYVTPQPEFLPPHVLVLIDLTKRYKAIESLARYRNAVIHVSAMRNDMKLAFMLSITIDLPLLELMELNPYYVSRNPDMGEEECAAMFPVDYGDVYPEFEDFEFLNKGTRLSLQNKNQC</sequence>
<protein>
    <recommendedName>
        <fullName evidence="2">DUF4746 domain-containing protein</fullName>
    </recommendedName>
</protein>
<feature type="domain" description="DUF4746" evidence="2">
    <location>
        <begin position="276"/>
        <end position="324"/>
    </location>
</feature>
<dbReference type="EMBL" id="OW152826">
    <property type="protein sequence ID" value="CAH2042669.1"/>
    <property type="molecule type" value="Genomic_DNA"/>
</dbReference>
<dbReference type="Proteomes" id="UP000837857">
    <property type="component" value="Chromosome 14"/>
</dbReference>
<evidence type="ECO:0000259" key="2">
    <source>
        <dbReference type="Pfam" id="PF15928"/>
    </source>
</evidence>
<reference evidence="3" key="1">
    <citation type="submission" date="2022-03" db="EMBL/GenBank/DDBJ databases">
        <authorList>
            <person name="Martin H S."/>
        </authorList>
    </citation>
    <scope>NUCLEOTIDE SEQUENCE</scope>
</reference>
<dbReference type="InterPro" id="IPR031827">
    <property type="entry name" value="DUF4746"/>
</dbReference>
<proteinExistence type="predicted"/>